<accession>A0A0M3IGI5</accession>
<evidence type="ECO:0000313" key="1">
    <source>
        <dbReference type="Proteomes" id="UP000036681"/>
    </source>
</evidence>
<dbReference type="AlphaFoldDB" id="A0A0M3IGI5"/>
<proteinExistence type="predicted"/>
<reference evidence="2" key="1">
    <citation type="submission" date="2017-02" db="UniProtKB">
        <authorList>
            <consortium name="WormBaseParasite"/>
        </authorList>
    </citation>
    <scope>IDENTIFICATION</scope>
</reference>
<organism evidence="1 2">
    <name type="scientific">Ascaris lumbricoides</name>
    <name type="common">Giant roundworm</name>
    <dbReference type="NCBI Taxonomy" id="6252"/>
    <lineage>
        <taxon>Eukaryota</taxon>
        <taxon>Metazoa</taxon>
        <taxon>Ecdysozoa</taxon>
        <taxon>Nematoda</taxon>
        <taxon>Chromadorea</taxon>
        <taxon>Rhabditida</taxon>
        <taxon>Spirurina</taxon>
        <taxon>Ascaridomorpha</taxon>
        <taxon>Ascaridoidea</taxon>
        <taxon>Ascarididae</taxon>
        <taxon>Ascaris</taxon>
    </lineage>
</organism>
<dbReference type="WBParaSite" id="ALUE_0001741301-mRNA-1">
    <property type="protein sequence ID" value="ALUE_0001741301-mRNA-1"/>
    <property type="gene ID" value="ALUE_0001741301"/>
</dbReference>
<dbReference type="Proteomes" id="UP000036681">
    <property type="component" value="Unplaced"/>
</dbReference>
<keyword evidence="1" id="KW-1185">Reference proteome</keyword>
<protein>
    <submittedName>
        <fullName evidence="2">MSP domain-containing protein</fullName>
    </submittedName>
</protein>
<sequence>MAVMIRNNASKSIKVLSVTINRNVNAEIVLKRNYKIAL</sequence>
<evidence type="ECO:0000313" key="2">
    <source>
        <dbReference type="WBParaSite" id="ALUE_0001741301-mRNA-1"/>
    </source>
</evidence>
<name>A0A0M3IGI5_ASCLU</name>